<reference evidence="2" key="2">
    <citation type="submission" date="2017-06" db="EMBL/GenBank/DDBJ databases">
        <title>WGS assembly of Brachypodium distachyon.</title>
        <authorList>
            <consortium name="The International Brachypodium Initiative"/>
            <person name="Lucas S."/>
            <person name="Harmon-Smith M."/>
            <person name="Lail K."/>
            <person name="Tice H."/>
            <person name="Grimwood J."/>
            <person name="Bruce D."/>
            <person name="Barry K."/>
            <person name="Shu S."/>
            <person name="Lindquist E."/>
            <person name="Wang M."/>
            <person name="Pitluck S."/>
            <person name="Vogel J.P."/>
            <person name="Garvin D.F."/>
            <person name="Mockler T.C."/>
            <person name="Schmutz J."/>
            <person name="Rokhsar D."/>
            <person name="Bevan M.W."/>
        </authorList>
    </citation>
    <scope>NUCLEOTIDE SEQUENCE</scope>
    <source>
        <strain evidence="2">Bd21</strain>
    </source>
</reference>
<name>A0A0Q3RIZ9_BRADI</name>
<organism evidence="2">
    <name type="scientific">Brachypodium distachyon</name>
    <name type="common">Purple false brome</name>
    <name type="synonym">Trachynia distachya</name>
    <dbReference type="NCBI Taxonomy" id="15368"/>
    <lineage>
        <taxon>Eukaryota</taxon>
        <taxon>Viridiplantae</taxon>
        <taxon>Streptophyta</taxon>
        <taxon>Embryophyta</taxon>
        <taxon>Tracheophyta</taxon>
        <taxon>Spermatophyta</taxon>
        <taxon>Magnoliopsida</taxon>
        <taxon>Liliopsida</taxon>
        <taxon>Poales</taxon>
        <taxon>Poaceae</taxon>
        <taxon>BOP clade</taxon>
        <taxon>Pooideae</taxon>
        <taxon>Stipodae</taxon>
        <taxon>Brachypodieae</taxon>
        <taxon>Brachypodium</taxon>
    </lineage>
</organism>
<evidence type="ECO:0000313" key="3">
    <source>
        <dbReference type="EnsemblPlants" id="KQK13138"/>
    </source>
</evidence>
<evidence type="ECO:0000313" key="2">
    <source>
        <dbReference type="EMBL" id="KQK13138.1"/>
    </source>
</evidence>
<protein>
    <submittedName>
        <fullName evidence="2 3">Uncharacterized protein</fullName>
    </submittedName>
</protein>
<dbReference type="InParanoid" id="A0A0Q3RIZ9"/>
<evidence type="ECO:0000256" key="1">
    <source>
        <dbReference type="SAM" id="MobiDB-lite"/>
    </source>
</evidence>
<dbReference type="Proteomes" id="UP000008810">
    <property type="component" value="Chromosome 1"/>
</dbReference>
<dbReference type="EMBL" id="CM000880">
    <property type="protein sequence ID" value="KQK13138.1"/>
    <property type="molecule type" value="Genomic_DNA"/>
</dbReference>
<accession>A0A0Q3RIZ9</accession>
<gene>
    <name evidence="2" type="ORF">BRADI_1g08290v3</name>
</gene>
<feature type="compositionally biased region" description="Polar residues" evidence="1">
    <location>
        <begin position="33"/>
        <end position="53"/>
    </location>
</feature>
<keyword evidence="4" id="KW-1185">Reference proteome</keyword>
<reference evidence="3" key="3">
    <citation type="submission" date="2018-08" db="UniProtKB">
        <authorList>
            <consortium name="EnsemblPlants"/>
        </authorList>
    </citation>
    <scope>IDENTIFICATION</scope>
    <source>
        <strain evidence="3">cv. Bd21</strain>
    </source>
</reference>
<evidence type="ECO:0000313" key="4">
    <source>
        <dbReference type="Proteomes" id="UP000008810"/>
    </source>
</evidence>
<reference evidence="2 3" key="1">
    <citation type="journal article" date="2010" name="Nature">
        <title>Genome sequencing and analysis of the model grass Brachypodium distachyon.</title>
        <authorList>
            <consortium name="International Brachypodium Initiative"/>
        </authorList>
    </citation>
    <scope>NUCLEOTIDE SEQUENCE [LARGE SCALE GENOMIC DNA]</scope>
    <source>
        <strain evidence="2 3">Bd21</strain>
    </source>
</reference>
<dbReference type="Gramene" id="KQK13138">
    <property type="protein sequence ID" value="KQK13138"/>
    <property type="gene ID" value="BRADI_1g08290v3"/>
</dbReference>
<dbReference type="EnsemblPlants" id="KQK13138">
    <property type="protein sequence ID" value="KQK13138"/>
    <property type="gene ID" value="BRADI_1g08290v3"/>
</dbReference>
<sequence length="110" mass="12078">MLGQTHEREKAPTEERAGSGGGRRDAAAASGSLLQQPVGSGSSQWRTVCTDKSGSSRERQRAWACRSCKLGNYGAQREVCRSNLLAVPRRDVAGRMESIWWRTNRGNSIE</sequence>
<feature type="compositionally biased region" description="Basic and acidic residues" evidence="1">
    <location>
        <begin position="1"/>
        <end position="26"/>
    </location>
</feature>
<dbReference type="AlphaFoldDB" id="A0A0Q3RIZ9"/>
<feature type="region of interest" description="Disordered" evidence="1">
    <location>
        <begin position="1"/>
        <end position="57"/>
    </location>
</feature>
<proteinExistence type="predicted"/>